<proteinExistence type="inferred from homology"/>
<evidence type="ECO:0000256" key="8">
    <source>
        <dbReference type="ARBA" id="ARBA00022932"/>
    </source>
</evidence>
<sequence>MQTSFVHLHVHTEYSLLESACRIEALMRLAQDYGMNAIAITDHMAMYGVIPFYKEAIKRGIKPIIGCVVHVTNEATTDHRANVTPYHVVLLAETVTGYRNLVQLVSKAHLQSRFMRPLVDKAMLAAHAEGLIALTGGTEGEVAARVAAGDLEGARAALHELVAIFGKNHLFIELQDHGLLMQRQINQHLIHLARETGLGLVATNDVHYLKREDAPVYDILLAIGQGKTLDDPSRRRAETDGQYLTSEREMIERFRYIPEAIENTVKIAERCQVDLELGRTHLPVFDLPAGFDENEYLAHLCKQGIRERYGAPTPEIVSRLEHELRVIQHLGFAGYFLIVWDFMRFAHENGITTGPGRGSAAGSLVAYLLRITDVDPLRYGLLFERFLNPERVSWPDIDIDFLDERRSEMIAYVTHKYGHDRVAQIITYGTMAARAAVRDVGRVMGLTPQEIDRIAKLIPHKVGTTIDKALASVQELSDLYETNEKVRLVIDRAKAIEGLPRHTSIHAAGVVIAKEPLTNYVPLQKGADGGVVTQYAMEDLEAVGLLKMDFLGLRTLSIINHACEEIERSEGIKLDFSKMEMDDPKTFALLSRGDTDGCFQLESAGVKLVLRELRPTHFEDIFAVISLYRPGPMENIPAFIKAKHGETQVKYPHPSLASILKDTYGVIVYQEQIMQIASEMAGFTLGQADLLRRAVGKKKREILDEQREIFVKGCIKKGHDEKVAHMVYDWIVKFADYGFNKSHGVAYGILAYRTAYLKANYPAAFMAALLTSWLFSSAKVAQYVEECKRMGISVLPPDVNKSSHRFTVEEGQIRFSLAAIKNVGTAAIQSILDARRKGEFRDLLDFCRRVDLRVCNKRVVENLVRAGTFDWTGQSRKGMLLALDDAFDKGTRLRRELDNSQISLFGLMEDMHETPDLRVPPVQDFSDQERLEMEKELLGVYVSAHPLEKFRNILDRFAVRLSELSEYEDGQSIRVGGIIRNLKVIQTKKGQTMAFILLEDLTAACEVVVFPSVYAKHSPILQEEAMIDMRCRLQIQDEGCKLVAFDIRPLSLETEDDKPEAGGRTPSRNQNPHSEEHPMIFIRVTPDDERDGKLQALKGWFAKNPGTLPVTLFYTRNRTAREISDRVSGTQEFLSGVERILGPDSVVKKKTVKHRDIHS</sequence>
<evidence type="ECO:0000256" key="9">
    <source>
        <dbReference type="ARBA" id="ARBA00025611"/>
    </source>
</evidence>
<dbReference type="Pfam" id="PF14579">
    <property type="entry name" value="HHH_6"/>
    <property type="match status" value="1"/>
</dbReference>
<keyword evidence="7" id="KW-0235">DNA replication</keyword>
<dbReference type="Gene3D" id="3.20.20.140">
    <property type="entry name" value="Metal-dependent hydrolases"/>
    <property type="match status" value="1"/>
</dbReference>
<evidence type="ECO:0000256" key="2">
    <source>
        <dbReference type="ARBA" id="ARBA00009496"/>
    </source>
</evidence>
<evidence type="ECO:0000256" key="3">
    <source>
        <dbReference type="ARBA" id="ARBA00012417"/>
    </source>
</evidence>
<dbReference type="InterPro" id="IPR029460">
    <property type="entry name" value="DNAPol_HHH"/>
</dbReference>
<dbReference type="EC" id="2.7.7.7" evidence="3"/>
<dbReference type="CDD" id="cd04485">
    <property type="entry name" value="DnaE_OBF"/>
    <property type="match status" value="1"/>
</dbReference>
<dbReference type="Pfam" id="PF07733">
    <property type="entry name" value="DNA_pol3_alpha"/>
    <property type="match status" value="1"/>
</dbReference>
<dbReference type="CDD" id="cd12113">
    <property type="entry name" value="PHP_PolIIIA_DnaE3"/>
    <property type="match status" value="1"/>
</dbReference>
<dbReference type="InterPro" id="IPR041931">
    <property type="entry name" value="DNA_pol3_alpha_thumb_dom"/>
</dbReference>
<dbReference type="EMBL" id="BOQE01000001">
    <property type="protein sequence ID" value="GIM47106.1"/>
    <property type="molecule type" value="Genomic_DNA"/>
</dbReference>
<dbReference type="InterPro" id="IPR004805">
    <property type="entry name" value="DnaE2/DnaE/PolC"/>
</dbReference>
<comment type="catalytic activity">
    <reaction evidence="10">
        <text>DNA(n) + a 2'-deoxyribonucleoside 5'-triphosphate = DNA(n+1) + diphosphate</text>
        <dbReference type="Rhea" id="RHEA:22508"/>
        <dbReference type="Rhea" id="RHEA-COMP:17339"/>
        <dbReference type="Rhea" id="RHEA-COMP:17340"/>
        <dbReference type="ChEBI" id="CHEBI:33019"/>
        <dbReference type="ChEBI" id="CHEBI:61560"/>
        <dbReference type="ChEBI" id="CHEBI:173112"/>
        <dbReference type="EC" id="2.7.7.7"/>
    </reaction>
</comment>
<dbReference type="SMART" id="SM00481">
    <property type="entry name" value="POLIIIAc"/>
    <property type="match status" value="1"/>
</dbReference>
<evidence type="ECO:0000256" key="6">
    <source>
        <dbReference type="ARBA" id="ARBA00022695"/>
    </source>
</evidence>
<organism evidence="13 14">
    <name type="scientific">Collibacillus ludicampi</name>
    <dbReference type="NCBI Taxonomy" id="2771369"/>
    <lineage>
        <taxon>Bacteria</taxon>
        <taxon>Bacillati</taxon>
        <taxon>Bacillota</taxon>
        <taxon>Bacilli</taxon>
        <taxon>Bacillales</taxon>
        <taxon>Alicyclobacillaceae</taxon>
        <taxon>Collibacillus</taxon>
    </lineage>
</organism>
<comment type="similarity">
    <text evidence="2">Belongs to the DNA polymerase type-C family. DnaE subfamily.</text>
</comment>
<dbReference type="GO" id="GO:0003887">
    <property type="term" value="F:DNA-directed DNA polymerase activity"/>
    <property type="evidence" value="ECO:0007669"/>
    <property type="project" value="UniProtKB-KW"/>
</dbReference>
<dbReference type="InterPro" id="IPR003141">
    <property type="entry name" value="Pol/His_phosphatase_N"/>
</dbReference>
<dbReference type="SUPFAM" id="SSF89550">
    <property type="entry name" value="PHP domain-like"/>
    <property type="match status" value="1"/>
</dbReference>
<dbReference type="InterPro" id="IPR011708">
    <property type="entry name" value="DNA_pol3_alpha_NTPase_dom"/>
</dbReference>
<accession>A0AAV4LGY7</accession>
<dbReference type="PANTHER" id="PTHR32294:SF0">
    <property type="entry name" value="DNA POLYMERASE III SUBUNIT ALPHA"/>
    <property type="match status" value="1"/>
</dbReference>
<evidence type="ECO:0000256" key="7">
    <source>
        <dbReference type="ARBA" id="ARBA00022705"/>
    </source>
</evidence>
<keyword evidence="14" id="KW-1185">Reference proteome</keyword>
<dbReference type="NCBIfam" id="NF004226">
    <property type="entry name" value="PRK05673.1"/>
    <property type="match status" value="1"/>
</dbReference>
<feature type="region of interest" description="Disordered" evidence="11">
    <location>
        <begin position="1054"/>
        <end position="1077"/>
    </location>
</feature>
<name>A0AAV4LGY7_9BACL</name>
<evidence type="ECO:0000313" key="13">
    <source>
        <dbReference type="EMBL" id="GIM47106.1"/>
    </source>
</evidence>
<dbReference type="GO" id="GO:0008408">
    <property type="term" value="F:3'-5' exonuclease activity"/>
    <property type="evidence" value="ECO:0007669"/>
    <property type="project" value="InterPro"/>
</dbReference>
<dbReference type="Pfam" id="PF02811">
    <property type="entry name" value="PHP"/>
    <property type="match status" value="1"/>
</dbReference>
<dbReference type="InterPro" id="IPR004365">
    <property type="entry name" value="NA-bd_OB_tRNA"/>
</dbReference>
<keyword evidence="6" id="KW-0548">Nucleotidyltransferase</keyword>
<dbReference type="PANTHER" id="PTHR32294">
    <property type="entry name" value="DNA POLYMERASE III SUBUNIT ALPHA"/>
    <property type="match status" value="1"/>
</dbReference>
<dbReference type="GO" id="GO:0005737">
    <property type="term" value="C:cytoplasm"/>
    <property type="evidence" value="ECO:0007669"/>
    <property type="project" value="UniProtKB-SubCell"/>
</dbReference>
<dbReference type="InterPro" id="IPR004013">
    <property type="entry name" value="PHP_dom"/>
</dbReference>
<keyword evidence="5" id="KW-0808">Transferase</keyword>
<dbReference type="Gene3D" id="1.10.10.1600">
    <property type="entry name" value="Bacterial DNA polymerase III alpha subunit, thumb domain"/>
    <property type="match status" value="1"/>
</dbReference>
<comment type="function">
    <text evidence="9">DNA polymerase III is a complex, multichain enzyme responsible for most of the replicative synthesis in bacteria. This DNA polymerase also exhibits 3' to 5' exonuclease activity. The alpha chain is the DNA polymerase.</text>
</comment>
<evidence type="ECO:0000256" key="1">
    <source>
        <dbReference type="ARBA" id="ARBA00004496"/>
    </source>
</evidence>
<dbReference type="InterPro" id="IPR016195">
    <property type="entry name" value="Pol/histidinol_Pase-like"/>
</dbReference>
<gene>
    <name evidence="13" type="ORF">DNHGIG_26550</name>
</gene>
<dbReference type="NCBIfam" id="TIGR00594">
    <property type="entry name" value="polc"/>
    <property type="match status" value="1"/>
</dbReference>
<feature type="domain" description="Polymerase/histidinol phosphatase N-terminal" evidence="12">
    <location>
        <begin position="6"/>
        <end position="73"/>
    </location>
</feature>
<keyword evidence="8 13" id="KW-0239">DNA-directed DNA polymerase</keyword>
<dbReference type="GO" id="GO:0006260">
    <property type="term" value="P:DNA replication"/>
    <property type="evidence" value="ECO:0007669"/>
    <property type="project" value="UniProtKB-KW"/>
</dbReference>
<dbReference type="NCBIfam" id="NF005298">
    <property type="entry name" value="PRK06826.1"/>
    <property type="match status" value="1"/>
</dbReference>
<evidence type="ECO:0000256" key="10">
    <source>
        <dbReference type="ARBA" id="ARBA00049244"/>
    </source>
</evidence>
<dbReference type="AlphaFoldDB" id="A0AAV4LGY7"/>
<evidence type="ECO:0000256" key="11">
    <source>
        <dbReference type="SAM" id="MobiDB-lite"/>
    </source>
</evidence>
<reference evidence="13" key="1">
    <citation type="journal article" date="2023" name="Int. J. Syst. Evol. Microbiol.">
        <title>Collibacillus ludicampi gen. nov., sp. nov., a new soil bacterium of the family Alicyclobacillaceae.</title>
        <authorList>
            <person name="Jojima T."/>
            <person name="Ioku Y."/>
            <person name="Fukuta Y."/>
            <person name="Shirasaka N."/>
            <person name="Matsumura Y."/>
            <person name="Mori M."/>
        </authorList>
    </citation>
    <scope>NUCLEOTIDE SEQUENCE</scope>
    <source>
        <strain evidence="13">TP075</strain>
    </source>
</reference>
<evidence type="ECO:0000256" key="5">
    <source>
        <dbReference type="ARBA" id="ARBA00022679"/>
    </source>
</evidence>
<dbReference type="Pfam" id="PF17657">
    <property type="entry name" value="DNA_pol3_finger"/>
    <property type="match status" value="1"/>
</dbReference>
<dbReference type="InterPro" id="IPR040982">
    <property type="entry name" value="DNA_pol3_finger"/>
</dbReference>
<evidence type="ECO:0000256" key="4">
    <source>
        <dbReference type="ARBA" id="ARBA00019114"/>
    </source>
</evidence>
<dbReference type="Pfam" id="PF01336">
    <property type="entry name" value="tRNA_anti-codon"/>
    <property type="match status" value="1"/>
</dbReference>
<comment type="caution">
    <text evidence="13">The sequence shown here is derived from an EMBL/GenBank/DDBJ whole genome shotgun (WGS) entry which is preliminary data.</text>
</comment>
<evidence type="ECO:0000259" key="12">
    <source>
        <dbReference type="SMART" id="SM00481"/>
    </source>
</evidence>
<evidence type="ECO:0000313" key="14">
    <source>
        <dbReference type="Proteomes" id="UP001057291"/>
    </source>
</evidence>
<dbReference type="Gene3D" id="1.10.150.870">
    <property type="match status" value="1"/>
</dbReference>
<dbReference type="GO" id="GO:0003676">
    <property type="term" value="F:nucleic acid binding"/>
    <property type="evidence" value="ECO:0007669"/>
    <property type="project" value="InterPro"/>
</dbReference>
<dbReference type="RefSeq" id="WP_282200129.1">
    <property type="nucleotide sequence ID" value="NZ_BOQE01000001.1"/>
</dbReference>
<dbReference type="Proteomes" id="UP001057291">
    <property type="component" value="Unassembled WGS sequence"/>
</dbReference>
<protein>
    <recommendedName>
        <fullName evidence="4">DNA polymerase III subunit alpha</fullName>
        <ecNumber evidence="3">2.7.7.7</ecNumber>
    </recommendedName>
</protein>
<comment type="subcellular location">
    <subcellularLocation>
        <location evidence="1">Cytoplasm</location>
    </subcellularLocation>
</comment>